<dbReference type="Proteomes" id="UP001153636">
    <property type="component" value="Chromosome 7"/>
</dbReference>
<keyword evidence="5" id="KW-0418">Kinase</keyword>
<dbReference type="InterPro" id="IPR017441">
    <property type="entry name" value="Protein_kinase_ATP_BS"/>
</dbReference>
<dbReference type="PROSITE" id="PS50011">
    <property type="entry name" value="PROTEIN_KINASE_DOM"/>
    <property type="match status" value="1"/>
</dbReference>
<accession>A0A9P0GLG6</accession>
<dbReference type="PANTHER" id="PTHR44329">
    <property type="entry name" value="SERINE/THREONINE-PROTEIN KINASE TNNI3K-RELATED"/>
    <property type="match status" value="1"/>
</dbReference>
<dbReference type="InterPro" id="IPR000719">
    <property type="entry name" value="Prot_kinase_dom"/>
</dbReference>
<keyword evidence="3" id="KW-0808">Transferase</keyword>
<evidence type="ECO:0000256" key="4">
    <source>
        <dbReference type="ARBA" id="ARBA00022741"/>
    </source>
</evidence>
<dbReference type="PANTHER" id="PTHR44329:SF285">
    <property type="entry name" value="V-MOS MOLONEY MURINE SARCOMA VIRAL ONCO HOMOLOG"/>
    <property type="match status" value="1"/>
</dbReference>
<comment type="catalytic activity">
    <reaction evidence="7">
        <text>L-threonyl-[protein] + ATP = O-phospho-L-threonyl-[protein] + ADP + H(+)</text>
        <dbReference type="Rhea" id="RHEA:46608"/>
        <dbReference type="Rhea" id="RHEA-COMP:11060"/>
        <dbReference type="Rhea" id="RHEA-COMP:11605"/>
        <dbReference type="ChEBI" id="CHEBI:15378"/>
        <dbReference type="ChEBI" id="CHEBI:30013"/>
        <dbReference type="ChEBI" id="CHEBI:30616"/>
        <dbReference type="ChEBI" id="CHEBI:61977"/>
        <dbReference type="ChEBI" id="CHEBI:456216"/>
        <dbReference type="EC" id="2.7.11.1"/>
    </reaction>
</comment>
<evidence type="ECO:0000256" key="5">
    <source>
        <dbReference type="ARBA" id="ARBA00022777"/>
    </source>
</evidence>
<evidence type="ECO:0000256" key="10">
    <source>
        <dbReference type="RuleBase" id="RU000304"/>
    </source>
</evidence>
<dbReference type="EMBL" id="OV651819">
    <property type="protein sequence ID" value="CAH1113408.1"/>
    <property type="molecule type" value="Genomic_DNA"/>
</dbReference>
<dbReference type="InterPro" id="IPR011009">
    <property type="entry name" value="Kinase-like_dom_sf"/>
</dbReference>
<sequence>MSTPIKNMSKLLTPRILSPISPNFLSVFNREVINKYERKHSVAKRIDFSKSPQRNNASVEIKIASISDDLKKDLQKYDVLINTPNKQKIIKNGIEDEKFFNVLGRGGFGRVFKAKHKGTTVAMKLVRKTNYIGEKNVLTLNHKNIVTVLEIVENEKENFCLILMEYLENCNTLQKMYTNPEIDFSKLLKYAVDICEGLKYCHSNKVLHLDLKPSNILIINGNCKICDFGNSVKNVECVDHFQHHGTIHYTAPEILLGKKPNEKSDIYSLGIIFWQLKTRKTPYVEIDNIECVIYKVVKCNLRPESEKPFDEFSHLYQQCWNQNQFERPNVSDILEKLSTVNC</sequence>
<dbReference type="EC" id="2.7.11.1" evidence="1"/>
<evidence type="ECO:0000256" key="6">
    <source>
        <dbReference type="ARBA" id="ARBA00022840"/>
    </source>
</evidence>
<feature type="domain" description="Protein kinase" evidence="11">
    <location>
        <begin position="97"/>
        <end position="340"/>
    </location>
</feature>
<dbReference type="Gene3D" id="1.10.510.10">
    <property type="entry name" value="Transferase(Phosphotransferase) domain 1"/>
    <property type="match status" value="1"/>
</dbReference>
<evidence type="ECO:0000256" key="9">
    <source>
        <dbReference type="PROSITE-ProRule" id="PRU10141"/>
    </source>
</evidence>
<name>A0A9P0GLG6_9CUCU</name>
<evidence type="ECO:0000313" key="12">
    <source>
        <dbReference type="EMBL" id="CAH1113408.1"/>
    </source>
</evidence>
<dbReference type="InterPro" id="IPR051681">
    <property type="entry name" value="Ser/Thr_Kinases-Pseudokinases"/>
</dbReference>
<dbReference type="AlphaFoldDB" id="A0A9P0GLG6"/>
<dbReference type="PROSITE" id="PS00107">
    <property type="entry name" value="PROTEIN_KINASE_ATP"/>
    <property type="match status" value="1"/>
</dbReference>
<evidence type="ECO:0000256" key="3">
    <source>
        <dbReference type="ARBA" id="ARBA00022679"/>
    </source>
</evidence>
<protein>
    <recommendedName>
        <fullName evidence="1">non-specific serine/threonine protein kinase</fullName>
        <ecNumber evidence="1">2.7.11.1</ecNumber>
    </recommendedName>
</protein>
<feature type="binding site" evidence="9">
    <location>
        <position position="128"/>
    </location>
    <ligand>
        <name>ATP</name>
        <dbReference type="ChEBI" id="CHEBI:30616"/>
    </ligand>
</feature>
<reference evidence="12" key="1">
    <citation type="submission" date="2022-01" db="EMBL/GenBank/DDBJ databases">
        <authorList>
            <person name="King R."/>
        </authorList>
    </citation>
    <scope>NUCLEOTIDE SEQUENCE</scope>
</reference>
<dbReference type="Pfam" id="PF00069">
    <property type="entry name" value="Pkinase"/>
    <property type="match status" value="1"/>
</dbReference>
<gene>
    <name evidence="12" type="ORF">PSYICH_LOCUS13512</name>
</gene>
<evidence type="ECO:0000259" key="11">
    <source>
        <dbReference type="PROSITE" id="PS50011"/>
    </source>
</evidence>
<evidence type="ECO:0000256" key="7">
    <source>
        <dbReference type="ARBA" id="ARBA00047899"/>
    </source>
</evidence>
<dbReference type="PROSITE" id="PS00108">
    <property type="entry name" value="PROTEIN_KINASE_ST"/>
    <property type="match status" value="1"/>
</dbReference>
<evidence type="ECO:0000256" key="8">
    <source>
        <dbReference type="ARBA" id="ARBA00048679"/>
    </source>
</evidence>
<evidence type="ECO:0000256" key="2">
    <source>
        <dbReference type="ARBA" id="ARBA00022527"/>
    </source>
</evidence>
<dbReference type="SMART" id="SM00220">
    <property type="entry name" value="S_TKc"/>
    <property type="match status" value="1"/>
</dbReference>
<comment type="catalytic activity">
    <reaction evidence="8">
        <text>L-seryl-[protein] + ATP = O-phospho-L-seryl-[protein] + ADP + H(+)</text>
        <dbReference type="Rhea" id="RHEA:17989"/>
        <dbReference type="Rhea" id="RHEA-COMP:9863"/>
        <dbReference type="Rhea" id="RHEA-COMP:11604"/>
        <dbReference type="ChEBI" id="CHEBI:15378"/>
        <dbReference type="ChEBI" id="CHEBI:29999"/>
        <dbReference type="ChEBI" id="CHEBI:30616"/>
        <dbReference type="ChEBI" id="CHEBI:83421"/>
        <dbReference type="ChEBI" id="CHEBI:456216"/>
        <dbReference type="EC" id="2.7.11.1"/>
    </reaction>
</comment>
<organism evidence="12 13">
    <name type="scientific">Psylliodes chrysocephalus</name>
    <dbReference type="NCBI Taxonomy" id="3402493"/>
    <lineage>
        <taxon>Eukaryota</taxon>
        <taxon>Metazoa</taxon>
        <taxon>Ecdysozoa</taxon>
        <taxon>Arthropoda</taxon>
        <taxon>Hexapoda</taxon>
        <taxon>Insecta</taxon>
        <taxon>Pterygota</taxon>
        <taxon>Neoptera</taxon>
        <taxon>Endopterygota</taxon>
        <taxon>Coleoptera</taxon>
        <taxon>Polyphaga</taxon>
        <taxon>Cucujiformia</taxon>
        <taxon>Chrysomeloidea</taxon>
        <taxon>Chrysomelidae</taxon>
        <taxon>Galerucinae</taxon>
        <taxon>Alticini</taxon>
        <taxon>Psylliodes</taxon>
    </lineage>
</organism>
<keyword evidence="2 10" id="KW-0723">Serine/threonine-protein kinase</keyword>
<dbReference type="InterPro" id="IPR008271">
    <property type="entry name" value="Ser/Thr_kinase_AS"/>
</dbReference>
<dbReference type="OrthoDB" id="4062651at2759"/>
<evidence type="ECO:0000256" key="1">
    <source>
        <dbReference type="ARBA" id="ARBA00012513"/>
    </source>
</evidence>
<evidence type="ECO:0000313" key="13">
    <source>
        <dbReference type="Proteomes" id="UP001153636"/>
    </source>
</evidence>
<keyword evidence="6 9" id="KW-0067">ATP-binding</keyword>
<proteinExistence type="inferred from homology"/>
<dbReference type="SUPFAM" id="SSF56112">
    <property type="entry name" value="Protein kinase-like (PK-like)"/>
    <property type="match status" value="1"/>
</dbReference>
<keyword evidence="4 9" id="KW-0547">Nucleotide-binding</keyword>
<comment type="similarity">
    <text evidence="10">Belongs to the protein kinase superfamily.</text>
</comment>
<dbReference type="GO" id="GO:0005524">
    <property type="term" value="F:ATP binding"/>
    <property type="evidence" value="ECO:0007669"/>
    <property type="project" value="UniProtKB-UniRule"/>
</dbReference>
<dbReference type="GO" id="GO:0004674">
    <property type="term" value="F:protein serine/threonine kinase activity"/>
    <property type="evidence" value="ECO:0007669"/>
    <property type="project" value="UniProtKB-KW"/>
</dbReference>
<keyword evidence="13" id="KW-1185">Reference proteome</keyword>